<dbReference type="GO" id="GO:0043190">
    <property type="term" value="C:ATP-binding cassette (ABC) transporter complex"/>
    <property type="evidence" value="ECO:0007669"/>
    <property type="project" value="InterPro"/>
</dbReference>
<reference evidence="14" key="1">
    <citation type="submission" date="2016-01" db="EMBL/GenBank/DDBJ databases">
        <authorList>
            <person name="Peeters C."/>
        </authorList>
    </citation>
    <scope>NUCLEOTIDE SEQUENCE [LARGE SCALE GENOMIC DNA]</scope>
    <source>
        <strain evidence="14">LMG 29323</strain>
    </source>
</reference>
<dbReference type="Proteomes" id="UP000054911">
    <property type="component" value="Unassembled WGS sequence"/>
</dbReference>
<comment type="subcellular location">
    <subcellularLocation>
        <location evidence="1">Cell inner membrane</location>
        <topology evidence="1">Multi-pass membrane protein</topology>
    </subcellularLocation>
    <subcellularLocation>
        <location evidence="12">Cell membrane</location>
        <topology evidence="12">Multi-pass membrane protein</topology>
    </subcellularLocation>
</comment>
<dbReference type="RefSeq" id="WP_087131049.1">
    <property type="nucleotide sequence ID" value="NZ_FCOE02000003.1"/>
</dbReference>
<dbReference type="PROSITE" id="PS50928">
    <property type="entry name" value="ABC_TM1"/>
    <property type="match status" value="1"/>
</dbReference>
<evidence type="ECO:0000313" key="15">
    <source>
        <dbReference type="Proteomes" id="UP000054911"/>
    </source>
</evidence>
<protein>
    <recommendedName>
        <fullName evidence="11">Glutamate/aspartate import permease protein GltK</fullName>
    </recommendedName>
</protein>
<gene>
    <name evidence="14" type="ORF">AWB80_01239</name>
</gene>
<keyword evidence="4" id="KW-1003">Cell membrane</keyword>
<feature type="domain" description="ABC transmembrane type-1" evidence="13">
    <location>
        <begin position="22"/>
        <end position="219"/>
    </location>
</feature>
<dbReference type="PANTHER" id="PTHR30614:SF1">
    <property type="entry name" value="GLUTAMATE_ASPARTATE IMPORT PERMEASE PROTEIN GLTK"/>
    <property type="match status" value="1"/>
</dbReference>
<dbReference type="NCBIfam" id="TIGR01726">
    <property type="entry name" value="HEQRo_perm_3TM"/>
    <property type="match status" value="1"/>
</dbReference>
<keyword evidence="15" id="KW-1185">Reference proteome</keyword>
<dbReference type="Gene3D" id="1.10.3720.10">
    <property type="entry name" value="MetI-like"/>
    <property type="match status" value="1"/>
</dbReference>
<dbReference type="SUPFAM" id="SSF161098">
    <property type="entry name" value="MetI-like"/>
    <property type="match status" value="1"/>
</dbReference>
<proteinExistence type="inferred from homology"/>
<keyword evidence="6" id="KW-0029">Amino-acid transport</keyword>
<evidence type="ECO:0000256" key="3">
    <source>
        <dbReference type="ARBA" id="ARBA00022448"/>
    </source>
</evidence>
<feature type="transmembrane region" description="Helical" evidence="12">
    <location>
        <begin position="24"/>
        <end position="46"/>
    </location>
</feature>
<dbReference type="OrthoDB" id="9771188at2"/>
<evidence type="ECO:0000256" key="4">
    <source>
        <dbReference type="ARBA" id="ARBA00022475"/>
    </source>
</evidence>
<dbReference type="Pfam" id="PF00528">
    <property type="entry name" value="BPD_transp_1"/>
    <property type="match status" value="1"/>
</dbReference>
<dbReference type="GO" id="GO:0022857">
    <property type="term" value="F:transmembrane transporter activity"/>
    <property type="evidence" value="ECO:0007669"/>
    <property type="project" value="InterPro"/>
</dbReference>
<feature type="transmembrane region" description="Helical" evidence="12">
    <location>
        <begin position="200"/>
        <end position="219"/>
    </location>
</feature>
<evidence type="ECO:0000313" key="14">
    <source>
        <dbReference type="EMBL" id="SAK48571.1"/>
    </source>
</evidence>
<comment type="caution">
    <text evidence="14">The sequence shown here is derived from an EMBL/GenBank/DDBJ whole genome shotgun (WGS) entry which is preliminary data.</text>
</comment>
<evidence type="ECO:0000256" key="8">
    <source>
        <dbReference type="ARBA" id="ARBA00023136"/>
    </source>
</evidence>
<dbReference type="InterPro" id="IPR000515">
    <property type="entry name" value="MetI-like"/>
</dbReference>
<dbReference type="EMBL" id="FCOE02000003">
    <property type="protein sequence ID" value="SAK48571.1"/>
    <property type="molecule type" value="Genomic_DNA"/>
</dbReference>
<keyword evidence="8 12" id="KW-0472">Membrane</keyword>
<dbReference type="CDD" id="cd06261">
    <property type="entry name" value="TM_PBP2"/>
    <property type="match status" value="1"/>
</dbReference>
<accession>A0A157ZST6</accession>
<keyword evidence="7 12" id="KW-1133">Transmembrane helix</keyword>
<organism evidence="14 15">
    <name type="scientific">Caballeronia pedi</name>
    <dbReference type="NCBI Taxonomy" id="1777141"/>
    <lineage>
        <taxon>Bacteria</taxon>
        <taxon>Pseudomonadati</taxon>
        <taxon>Pseudomonadota</taxon>
        <taxon>Betaproteobacteria</taxon>
        <taxon>Burkholderiales</taxon>
        <taxon>Burkholderiaceae</taxon>
        <taxon>Caballeronia</taxon>
    </lineage>
</organism>
<keyword evidence="3 12" id="KW-0813">Transport</keyword>
<evidence type="ECO:0000256" key="9">
    <source>
        <dbReference type="ARBA" id="ARBA00060298"/>
    </source>
</evidence>
<dbReference type="InterPro" id="IPR043429">
    <property type="entry name" value="ArtM/GltK/GlnP/TcyL/YhdX-like"/>
</dbReference>
<dbReference type="AlphaFoldDB" id="A0A157ZST6"/>
<comment type="function">
    <text evidence="9">Part of the ABC transporter complex GltIJKL involved in glutamate and aspartate uptake. Probably responsible for the translocation of the substrate across the membrane.</text>
</comment>
<evidence type="ECO:0000256" key="1">
    <source>
        <dbReference type="ARBA" id="ARBA00004429"/>
    </source>
</evidence>
<sequence length="244" mass="27055">MTAMTYDFVAIERALPFLGEGMVYTLKLTVVAFLGGLVIGTGLAIIRHLRIPVLDRIAWAYVTVMRSIPLIMVLFWFFFLVPLLLRKFSPEGMSVSISPQLTAFVTYTLFEAAYFCEIIRSGLLSVPRGQFEGAKALGLSTWHSYSLVIVPQALKAVVPIMVTQAIILFQDTSLVYVLSLTDFMGAAAKIAQRDGKLVELYTFAAVIYFVVCSSFAELADHLRKRRQLKQTVRTVTPVTATAAN</sequence>
<feature type="transmembrane region" description="Helical" evidence="12">
    <location>
        <begin position="156"/>
        <end position="180"/>
    </location>
</feature>
<dbReference type="InterPro" id="IPR010065">
    <property type="entry name" value="AA_ABC_transptr_permease_3TM"/>
</dbReference>
<dbReference type="STRING" id="1777141.AWB80_01239"/>
<comment type="similarity">
    <text evidence="2">Belongs to the binding-protein-dependent transport system permease family. HisMQ subfamily.</text>
</comment>
<name>A0A157ZST6_9BURK</name>
<evidence type="ECO:0000256" key="6">
    <source>
        <dbReference type="ARBA" id="ARBA00022970"/>
    </source>
</evidence>
<dbReference type="PANTHER" id="PTHR30614">
    <property type="entry name" value="MEMBRANE COMPONENT OF AMINO ACID ABC TRANSPORTER"/>
    <property type="match status" value="1"/>
</dbReference>
<evidence type="ECO:0000259" key="13">
    <source>
        <dbReference type="PROSITE" id="PS50928"/>
    </source>
</evidence>
<evidence type="ECO:0000256" key="2">
    <source>
        <dbReference type="ARBA" id="ARBA00010072"/>
    </source>
</evidence>
<evidence type="ECO:0000256" key="5">
    <source>
        <dbReference type="ARBA" id="ARBA00022692"/>
    </source>
</evidence>
<feature type="transmembrane region" description="Helical" evidence="12">
    <location>
        <begin position="58"/>
        <end position="85"/>
    </location>
</feature>
<evidence type="ECO:0000256" key="12">
    <source>
        <dbReference type="RuleBase" id="RU363032"/>
    </source>
</evidence>
<dbReference type="GO" id="GO:0006865">
    <property type="term" value="P:amino acid transport"/>
    <property type="evidence" value="ECO:0007669"/>
    <property type="project" value="UniProtKB-KW"/>
</dbReference>
<evidence type="ECO:0000256" key="7">
    <source>
        <dbReference type="ARBA" id="ARBA00022989"/>
    </source>
</evidence>
<evidence type="ECO:0000256" key="11">
    <source>
        <dbReference type="ARBA" id="ARBA00073645"/>
    </source>
</evidence>
<dbReference type="FunFam" id="1.10.3720.10:FF:000006">
    <property type="entry name" value="Glutamate/aspartate ABC transporter, permease protein GltK"/>
    <property type="match status" value="1"/>
</dbReference>
<feature type="transmembrane region" description="Helical" evidence="12">
    <location>
        <begin position="97"/>
        <end position="116"/>
    </location>
</feature>
<dbReference type="InterPro" id="IPR035906">
    <property type="entry name" value="MetI-like_sf"/>
</dbReference>
<keyword evidence="5 12" id="KW-0812">Transmembrane</keyword>
<evidence type="ECO:0000256" key="10">
    <source>
        <dbReference type="ARBA" id="ARBA00062718"/>
    </source>
</evidence>
<comment type="subunit">
    <text evidence="10">The complex is composed of two ATP-binding proteins (GltL), two transmembrane proteins (GltJ and GltK) and a solute-binding protein (GltI).</text>
</comment>